<keyword evidence="1" id="KW-0862">Zinc</keyword>
<keyword evidence="1" id="KW-0863">Zinc-finger</keyword>
<dbReference type="Pfam" id="PF00098">
    <property type="entry name" value="zf-CCHC"/>
    <property type="match status" value="1"/>
</dbReference>
<dbReference type="EMBL" id="BQNB010010973">
    <property type="protein sequence ID" value="GJS84422.1"/>
    <property type="molecule type" value="Genomic_DNA"/>
</dbReference>
<dbReference type="PANTHER" id="PTHR24216:SF65">
    <property type="entry name" value="PAXILLIN-LIKE PROTEIN 1"/>
    <property type="match status" value="1"/>
</dbReference>
<feature type="region of interest" description="Disordered" evidence="2">
    <location>
        <begin position="808"/>
        <end position="831"/>
    </location>
</feature>
<keyword evidence="4" id="KW-0548">Nucleotidyltransferase</keyword>
<reference evidence="4" key="2">
    <citation type="submission" date="2022-01" db="EMBL/GenBank/DDBJ databases">
        <authorList>
            <person name="Yamashiro T."/>
            <person name="Shiraishi A."/>
            <person name="Satake H."/>
            <person name="Nakayama K."/>
        </authorList>
    </citation>
    <scope>NUCLEOTIDE SEQUENCE</scope>
</reference>
<keyword evidence="4" id="KW-0695">RNA-directed DNA polymerase</keyword>
<feature type="domain" description="CCHC-type" evidence="3">
    <location>
        <begin position="602"/>
        <end position="618"/>
    </location>
</feature>
<feature type="compositionally biased region" description="Low complexity" evidence="2">
    <location>
        <begin position="554"/>
        <end position="564"/>
    </location>
</feature>
<keyword evidence="1" id="KW-0479">Metal-binding</keyword>
<accession>A0ABQ4Z3I6</accession>
<comment type="caution">
    <text evidence="4">The sequence shown here is derived from an EMBL/GenBank/DDBJ whole genome shotgun (WGS) entry which is preliminary data.</text>
</comment>
<evidence type="ECO:0000256" key="1">
    <source>
        <dbReference type="PROSITE-ProRule" id="PRU00047"/>
    </source>
</evidence>
<protein>
    <submittedName>
        <fullName evidence="4">Reverse transcriptase domain-containing protein</fullName>
    </submittedName>
</protein>
<reference evidence="4" key="1">
    <citation type="journal article" date="2022" name="Int. J. Mol. Sci.">
        <title>Draft Genome of Tanacetum Coccineum: Genomic Comparison of Closely Related Tanacetum-Family Plants.</title>
        <authorList>
            <person name="Yamashiro T."/>
            <person name="Shiraishi A."/>
            <person name="Nakayama K."/>
            <person name="Satake H."/>
        </authorList>
    </citation>
    <scope>NUCLEOTIDE SEQUENCE</scope>
</reference>
<dbReference type="Proteomes" id="UP001151760">
    <property type="component" value="Unassembled WGS sequence"/>
</dbReference>
<evidence type="ECO:0000259" key="3">
    <source>
        <dbReference type="PROSITE" id="PS50158"/>
    </source>
</evidence>
<evidence type="ECO:0000313" key="4">
    <source>
        <dbReference type="EMBL" id="GJS84422.1"/>
    </source>
</evidence>
<name>A0ABQ4Z3I6_9ASTR</name>
<organism evidence="4 5">
    <name type="scientific">Tanacetum coccineum</name>
    <dbReference type="NCBI Taxonomy" id="301880"/>
    <lineage>
        <taxon>Eukaryota</taxon>
        <taxon>Viridiplantae</taxon>
        <taxon>Streptophyta</taxon>
        <taxon>Embryophyta</taxon>
        <taxon>Tracheophyta</taxon>
        <taxon>Spermatophyta</taxon>
        <taxon>Magnoliopsida</taxon>
        <taxon>eudicotyledons</taxon>
        <taxon>Gunneridae</taxon>
        <taxon>Pentapetalae</taxon>
        <taxon>asterids</taxon>
        <taxon>campanulids</taxon>
        <taxon>Asterales</taxon>
        <taxon>Asteraceae</taxon>
        <taxon>Asteroideae</taxon>
        <taxon>Anthemideae</taxon>
        <taxon>Anthemidinae</taxon>
        <taxon>Tanacetum</taxon>
    </lineage>
</organism>
<gene>
    <name evidence="4" type="ORF">Tco_0750963</name>
</gene>
<sequence>MSNSEDSPVTYTEVSSLFEDLSDIGSSGVIVHGYDVLPVMPEDPYAYLHAAFQAPPSPDYVPGPEEPHVPPPPGFVPEHVYPEFMPLEDEVFPAEEQPLPAAASPTAESPGYVLEFDPEEDPEEDDEDPEEDPADYPTDRDNDDDEEPSGDDADDEERMRRRRKLKARRLCPTHVERLLSLPTTPPSLLTSLSSPLPQIPSPPLPVSPLPPPASPTHPLGYRAVMIWLRAEAPSTSHSLPPSIILSHTRASETPPSGTPPLLPIPLPTSSPPLLLTFTDSRANAPEVTLPPQKRLCIALGSRFEVDDEIKRNPEREMMVMGLPTLRMRCSWAFQGHQLLMRQSVSTAVRDCSFTSNRPHQTGIVHRGTKTTKETIDPDDRKMAPKRTTRSGPATTTTITSVTDAQLKAMIDQGVTVALAARDRNTNSDDSHVSGTRVRRIERVTRCYNMGGILVRTVGLDVAYAMTWTDLKKKMTNKYFPKNEMKKLESELRNLKSDRIERYAGGLPDMIHRSVVASRPKTTQEAIEMATELMDKKICTFAERQTETKRKQDDNQQQQQQQNKRQNTDKAYTARTGEKKPYGGFKPLCSKCNYHHNGPCAPKCHKCNRVGHLARDCRRHFKRECPKLKNNNHGNQVRNANAPANVYAVGHEGTNPNSNVVTCTFLLNNRYASLLFDTGADKSFVSTAFSSQIDITPTTLDHYYDVELADGRIIGTVGLDVAYAMTWTDLKKKMTNKYFPKNEMKKLESELRNLKSDRIERNAGGLPDMIHKSVVASRPKTTQEAIEMATELMDKKICTFAECQTETKRKQDDNHHHQQQQQQQNKRQNTDRAYTARTGVLRILMLVTIRGALGQEYANAPQPEKKVYAVGHAGTNPDSNVVTVVLDMTLDWNALECVVFVFWTMRFMTLFVLCRTFFNRFHKDVAKENPNQWKDGLGLAEIGLSKTIPVTRSSEELQDKAAEVSGEGVSDGEVVVKSKMADLWLICSDTMLEGWNIIEMIECLSP</sequence>
<keyword evidence="4" id="KW-0808">Transferase</keyword>
<feature type="compositionally biased region" description="Acidic residues" evidence="2">
    <location>
        <begin position="141"/>
        <end position="156"/>
    </location>
</feature>
<evidence type="ECO:0000313" key="5">
    <source>
        <dbReference type="Proteomes" id="UP001151760"/>
    </source>
</evidence>
<dbReference type="InterPro" id="IPR001969">
    <property type="entry name" value="Aspartic_peptidase_AS"/>
</dbReference>
<evidence type="ECO:0000256" key="2">
    <source>
        <dbReference type="SAM" id="MobiDB-lite"/>
    </source>
</evidence>
<feature type="region of interest" description="Disordered" evidence="2">
    <location>
        <begin position="100"/>
        <end position="165"/>
    </location>
</feature>
<feature type="region of interest" description="Disordered" evidence="2">
    <location>
        <begin position="544"/>
        <end position="578"/>
    </location>
</feature>
<dbReference type="InterPro" id="IPR001878">
    <property type="entry name" value="Znf_CCHC"/>
</dbReference>
<dbReference type="PANTHER" id="PTHR24216">
    <property type="entry name" value="PAXILLIN-RELATED"/>
    <property type="match status" value="1"/>
</dbReference>
<dbReference type="CDD" id="cd00303">
    <property type="entry name" value="retropepsin_like"/>
    <property type="match status" value="1"/>
</dbReference>
<feature type="compositionally biased region" description="Basic and acidic residues" evidence="2">
    <location>
        <begin position="544"/>
        <end position="553"/>
    </location>
</feature>
<dbReference type="PROSITE" id="PS00141">
    <property type="entry name" value="ASP_PROTEASE"/>
    <property type="match status" value="1"/>
</dbReference>
<feature type="compositionally biased region" description="Basic and acidic residues" evidence="2">
    <location>
        <begin position="370"/>
        <end position="382"/>
    </location>
</feature>
<dbReference type="Pfam" id="PF08284">
    <property type="entry name" value="RVP_2"/>
    <property type="match status" value="1"/>
</dbReference>
<feature type="compositionally biased region" description="Acidic residues" evidence="2">
    <location>
        <begin position="116"/>
        <end position="134"/>
    </location>
</feature>
<proteinExistence type="predicted"/>
<dbReference type="PROSITE" id="PS50158">
    <property type="entry name" value="ZF_CCHC"/>
    <property type="match status" value="1"/>
</dbReference>
<keyword evidence="5" id="KW-1185">Reference proteome</keyword>
<feature type="region of interest" description="Disordered" evidence="2">
    <location>
        <begin position="54"/>
        <end position="76"/>
    </location>
</feature>
<dbReference type="GO" id="GO:0003964">
    <property type="term" value="F:RNA-directed DNA polymerase activity"/>
    <property type="evidence" value="ECO:0007669"/>
    <property type="project" value="UniProtKB-KW"/>
</dbReference>
<dbReference type="SMART" id="SM00343">
    <property type="entry name" value="ZnF_C2HC"/>
    <property type="match status" value="1"/>
</dbReference>
<feature type="region of interest" description="Disordered" evidence="2">
    <location>
        <begin position="369"/>
        <end position="395"/>
    </location>
</feature>